<organism evidence="9 10">
    <name type="scientific">Candidatus Woesebacteria bacterium CG06_land_8_20_14_3_00_39_27</name>
    <dbReference type="NCBI Taxonomy" id="1975057"/>
    <lineage>
        <taxon>Bacteria</taxon>
        <taxon>Candidatus Woeseibacteriota</taxon>
    </lineage>
</organism>
<dbReference type="Pfam" id="PF01427">
    <property type="entry name" value="Peptidase_M15"/>
    <property type="match status" value="1"/>
</dbReference>
<dbReference type="GO" id="GO:0046872">
    <property type="term" value="F:metal ion binding"/>
    <property type="evidence" value="ECO:0007669"/>
    <property type="project" value="UniProtKB-KW"/>
</dbReference>
<dbReference type="GO" id="GO:0006508">
    <property type="term" value="P:proteolysis"/>
    <property type="evidence" value="ECO:0007669"/>
    <property type="project" value="UniProtKB-KW"/>
</dbReference>
<sequence>MKEVDDLGRLIEKELGLVFVEPNIKLLNELSENIKYLSGEFNKQISLPISPKEGFLKEPLSASQSKGIDRLLGEKYAEIAVQLQDKLAASVMIKESGEKMVSLPLLFKGNNVPLSLSSVPFHETCGEWAGKERVFWTRKSVSEKILKAGKALQPLGIMLHLEDVFRPVGVQEGLFFRRVKLTLQQHPDWAHEWKKVWAEARSKTAVSPFMAGHKSGSAADITLRRTDGTPLPLGNNYPEGGPKVAVHFPFITQEEWSTRQLFTLTMEMADLRIYPYENWHASFGDLSAGIAAFSDTEVTPNYNGIYGPIKEFNLKTGEVKPYSIDEYFRPFYTEDELRQMLVKDFRKA</sequence>
<comment type="catalytic activity">
    <reaction evidence="1">
        <text>D-alanyl-D-alanine + H2O = 2 D-alanine</text>
        <dbReference type="Rhea" id="RHEA:20661"/>
        <dbReference type="ChEBI" id="CHEBI:15377"/>
        <dbReference type="ChEBI" id="CHEBI:57416"/>
        <dbReference type="ChEBI" id="CHEBI:57822"/>
        <dbReference type="EC" id="3.4.13.22"/>
    </reaction>
</comment>
<comment type="caution">
    <text evidence="9">The sequence shown here is derived from an EMBL/GenBank/DDBJ whole genome shotgun (WGS) entry which is preliminary data.</text>
</comment>
<evidence type="ECO:0000256" key="2">
    <source>
        <dbReference type="ARBA" id="ARBA00022670"/>
    </source>
</evidence>
<evidence type="ECO:0000256" key="3">
    <source>
        <dbReference type="ARBA" id="ARBA00022723"/>
    </source>
</evidence>
<keyword evidence="6" id="KW-0224">Dipeptidase</keyword>
<gene>
    <name evidence="9" type="ORF">COS80_00535</name>
</gene>
<evidence type="ECO:0000256" key="4">
    <source>
        <dbReference type="ARBA" id="ARBA00022801"/>
    </source>
</evidence>
<reference evidence="10" key="1">
    <citation type="submission" date="2017-09" db="EMBL/GenBank/DDBJ databases">
        <title>Depth-based differentiation of microbial function through sediment-hosted aquifers and enrichment of novel symbionts in the deep terrestrial subsurface.</title>
        <authorList>
            <person name="Probst A.J."/>
            <person name="Ladd B."/>
            <person name="Jarett J.K."/>
            <person name="Geller-Mcgrath D.E."/>
            <person name="Sieber C.M.K."/>
            <person name="Emerson J.B."/>
            <person name="Anantharaman K."/>
            <person name="Thomas B.C."/>
            <person name="Malmstrom R."/>
            <person name="Stieglmeier M."/>
            <person name="Klingl A."/>
            <person name="Woyke T."/>
            <person name="Ryan C.M."/>
            <person name="Banfield J.F."/>
        </authorList>
    </citation>
    <scope>NUCLEOTIDE SEQUENCE [LARGE SCALE GENOMIC DNA]</scope>
</reference>
<keyword evidence="5" id="KW-0862">Zinc</keyword>
<keyword evidence="7" id="KW-0482">Metalloprotease</keyword>
<keyword evidence="8" id="KW-0961">Cell wall biogenesis/degradation</keyword>
<protein>
    <recommendedName>
        <fullName evidence="11">Peptidase M15B domain-containing protein</fullName>
    </recommendedName>
</protein>
<keyword evidence="3" id="KW-0479">Metal-binding</keyword>
<accession>A0A2M7AQM1</accession>
<dbReference type="EMBL" id="PEWC01000014">
    <property type="protein sequence ID" value="PIU71937.1"/>
    <property type="molecule type" value="Genomic_DNA"/>
</dbReference>
<evidence type="ECO:0000256" key="5">
    <source>
        <dbReference type="ARBA" id="ARBA00022833"/>
    </source>
</evidence>
<evidence type="ECO:0000256" key="7">
    <source>
        <dbReference type="ARBA" id="ARBA00023049"/>
    </source>
</evidence>
<dbReference type="AlphaFoldDB" id="A0A2M7AQM1"/>
<proteinExistence type="predicted"/>
<evidence type="ECO:0008006" key="11">
    <source>
        <dbReference type="Google" id="ProtNLM"/>
    </source>
</evidence>
<dbReference type="GO" id="GO:0071555">
    <property type="term" value="P:cell wall organization"/>
    <property type="evidence" value="ECO:0007669"/>
    <property type="project" value="UniProtKB-KW"/>
</dbReference>
<evidence type="ECO:0000256" key="6">
    <source>
        <dbReference type="ARBA" id="ARBA00022997"/>
    </source>
</evidence>
<evidence type="ECO:0000256" key="8">
    <source>
        <dbReference type="ARBA" id="ARBA00023316"/>
    </source>
</evidence>
<dbReference type="GO" id="GO:0008237">
    <property type="term" value="F:metallopeptidase activity"/>
    <property type="evidence" value="ECO:0007669"/>
    <property type="project" value="UniProtKB-KW"/>
</dbReference>
<dbReference type="SUPFAM" id="SSF55166">
    <property type="entry name" value="Hedgehog/DD-peptidase"/>
    <property type="match status" value="1"/>
</dbReference>
<keyword evidence="2" id="KW-0645">Protease</keyword>
<dbReference type="PANTHER" id="PTHR43126">
    <property type="entry name" value="D-ALANYL-D-ALANINE DIPEPTIDASE"/>
    <property type="match status" value="1"/>
</dbReference>
<dbReference type="InterPro" id="IPR000755">
    <property type="entry name" value="A_A_dipeptidase"/>
</dbReference>
<dbReference type="InterPro" id="IPR009045">
    <property type="entry name" value="Zn_M74/Hedgehog-like"/>
</dbReference>
<dbReference type="Gene3D" id="3.30.1380.10">
    <property type="match status" value="1"/>
</dbReference>
<keyword evidence="4" id="KW-0378">Hydrolase</keyword>
<evidence type="ECO:0000313" key="10">
    <source>
        <dbReference type="Proteomes" id="UP000230972"/>
    </source>
</evidence>
<evidence type="ECO:0000256" key="1">
    <source>
        <dbReference type="ARBA" id="ARBA00001362"/>
    </source>
</evidence>
<evidence type="ECO:0000313" key="9">
    <source>
        <dbReference type="EMBL" id="PIU71937.1"/>
    </source>
</evidence>
<dbReference type="GO" id="GO:0160237">
    <property type="term" value="F:D-Ala-D-Ala dipeptidase activity"/>
    <property type="evidence" value="ECO:0007669"/>
    <property type="project" value="UniProtKB-EC"/>
</dbReference>
<name>A0A2M7AQM1_9BACT</name>
<dbReference type="Proteomes" id="UP000230972">
    <property type="component" value="Unassembled WGS sequence"/>
</dbReference>